<sequence length="100" mass="11711">MTDPQARASSRPAYDRTTCLVTENGDKRFGFIIDGREYPDRAGYDQARREAVRELHRRRVIAEFITETIGPAELPRELPSWNDFRRTIDSRFPVPEENTR</sequence>
<gene>
    <name evidence="1" type="ORF">KIH74_04240</name>
</gene>
<evidence type="ECO:0000313" key="2">
    <source>
        <dbReference type="Proteomes" id="UP001197247"/>
    </source>
</evidence>
<dbReference type="RefSeq" id="WP_214154371.1">
    <property type="nucleotide sequence ID" value="NZ_JAHBAY010000001.1"/>
</dbReference>
<keyword evidence="2" id="KW-1185">Reference proteome</keyword>
<proteinExistence type="predicted"/>
<evidence type="ECO:0000313" key="1">
    <source>
        <dbReference type="EMBL" id="MBT0768117.1"/>
    </source>
</evidence>
<dbReference type="Proteomes" id="UP001197247">
    <property type="component" value="Unassembled WGS sequence"/>
</dbReference>
<reference evidence="1 2" key="1">
    <citation type="submission" date="2021-05" db="EMBL/GenBank/DDBJ databases">
        <title>Kineosporia and Streptomyces sp. nov. two new marine actinobacteria isolated from Coral.</title>
        <authorList>
            <person name="Buangrab K."/>
            <person name="Sutthacheep M."/>
            <person name="Yeemin T."/>
            <person name="Harunari E."/>
            <person name="Igarashi Y."/>
            <person name="Kanchanasin P."/>
            <person name="Tanasupawat S."/>
            <person name="Phongsopitanun W."/>
        </authorList>
    </citation>
    <scope>NUCLEOTIDE SEQUENCE [LARGE SCALE GENOMIC DNA]</scope>
    <source>
        <strain evidence="1 2">J2-2</strain>
    </source>
</reference>
<name>A0ABS5TAM1_9ACTN</name>
<organism evidence="1 2">
    <name type="scientific">Kineosporia corallincola</name>
    <dbReference type="NCBI Taxonomy" id="2835133"/>
    <lineage>
        <taxon>Bacteria</taxon>
        <taxon>Bacillati</taxon>
        <taxon>Actinomycetota</taxon>
        <taxon>Actinomycetes</taxon>
        <taxon>Kineosporiales</taxon>
        <taxon>Kineosporiaceae</taxon>
        <taxon>Kineosporia</taxon>
    </lineage>
</organism>
<comment type="caution">
    <text evidence="1">The sequence shown here is derived from an EMBL/GenBank/DDBJ whole genome shotgun (WGS) entry which is preliminary data.</text>
</comment>
<protein>
    <submittedName>
        <fullName evidence="1">Uncharacterized protein</fullName>
    </submittedName>
</protein>
<dbReference type="EMBL" id="JAHBAY010000001">
    <property type="protein sequence ID" value="MBT0768117.1"/>
    <property type="molecule type" value="Genomic_DNA"/>
</dbReference>
<accession>A0ABS5TAM1</accession>